<keyword evidence="2" id="KW-0378">Hydrolase</keyword>
<dbReference type="PANTHER" id="PTHR43248">
    <property type="entry name" value="2-SUCCINYL-6-HYDROXY-2,4-CYCLOHEXADIENE-1-CARBOXYLATE SYNTHASE"/>
    <property type="match status" value="1"/>
</dbReference>
<dbReference type="PANTHER" id="PTHR43248:SF2">
    <property type="entry name" value="PROLYL AMINOPEPTIDASE"/>
    <property type="match status" value="1"/>
</dbReference>
<evidence type="ECO:0000313" key="4">
    <source>
        <dbReference type="EMBL" id="KAL1899190.1"/>
    </source>
</evidence>
<gene>
    <name evidence="4" type="ORF">Sste5346_003112</name>
</gene>
<dbReference type="SUPFAM" id="SSF53474">
    <property type="entry name" value="alpha/beta-Hydrolases"/>
    <property type="match status" value="1"/>
</dbReference>
<evidence type="ECO:0000256" key="2">
    <source>
        <dbReference type="ARBA" id="ARBA00022801"/>
    </source>
</evidence>
<accession>A0ABR3ZGK4</accession>
<evidence type="ECO:0000256" key="1">
    <source>
        <dbReference type="ARBA" id="ARBA00010088"/>
    </source>
</evidence>
<dbReference type="InterPro" id="IPR029058">
    <property type="entry name" value="AB_hydrolase_fold"/>
</dbReference>
<reference evidence="4 5" key="1">
    <citation type="journal article" date="2024" name="IMA Fungus">
        <title>IMA Genome - F19 : A genome assembly and annotation guide to empower mycologists, including annotated draft genome sequences of Ceratocystis pirilliformis, Diaporthe australafricana, Fusarium ophioides, Paecilomyces lecythidis, and Sporothrix stenoceras.</title>
        <authorList>
            <person name="Aylward J."/>
            <person name="Wilson A.M."/>
            <person name="Visagie C.M."/>
            <person name="Spraker J."/>
            <person name="Barnes I."/>
            <person name="Buitendag C."/>
            <person name="Ceriani C."/>
            <person name="Del Mar Angel L."/>
            <person name="du Plessis D."/>
            <person name="Fuchs T."/>
            <person name="Gasser K."/>
            <person name="Kramer D."/>
            <person name="Li W."/>
            <person name="Munsamy K."/>
            <person name="Piso A."/>
            <person name="Price J.L."/>
            <person name="Sonnekus B."/>
            <person name="Thomas C."/>
            <person name="van der Nest A."/>
            <person name="van Dijk A."/>
            <person name="van Heerden A."/>
            <person name="van Vuuren N."/>
            <person name="Yilmaz N."/>
            <person name="Duong T.A."/>
            <person name="van der Merwe N.A."/>
            <person name="Wingfield M.J."/>
            <person name="Wingfield B.D."/>
        </authorList>
    </citation>
    <scope>NUCLEOTIDE SEQUENCE [LARGE SCALE GENOMIC DNA]</scope>
    <source>
        <strain evidence="4 5">CMW 5346</strain>
    </source>
</reference>
<dbReference type="Pfam" id="PF00561">
    <property type="entry name" value="Abhydrolase_1"/>
    <property type="match status" value="1"/>
</dbReference>
<dbReference type="InterPro" id="IPR051601">
    <property type="entry name" value="Serine_prot/Carboxylest_S33"/>
</dbReference>
<name>A0ABR3ZGK4_9PEZI</name>
<organism evidence="4 5">
    <name type="scientific">Sporothrix stenoceras</name>
    <dbReference type="NCBI Taxonomy" id="5173"/>
    <lineage>
        <taxon>Eukaryota</taxon>
        <taxon>Fungi</taxon>
        <taxon>Dikarya</taxon>
        <taxon>Ascomycota</taxon>
        <taxon>Pezizomycotina</taxon>
        <taxon>Sordariomycetes</taxon>
        <taxon>Sordariomycetidae</taxon>
        <taxon>Ophiostomatales</taxon>
        <taxon>Ophiostomataceae</taxon>
        <taxon>Sporothrix</taxon>
    </lineage>
</organism>
<dbReference type="Gene3D" id="3.40.50.1820">
    <property type="entry name" value="alpha/beta hydrolase"/>
    <property type="match status" value="1"/>
</dbReference>
<dbReference type="EMBL" id="JAWCUI010000013">
    <property type="protein sequence ID" value="KAL1899190.1"/>
    <property type="molecule type" value="Genomic_DNA"/>
</dbReference>
<proteinExistence type="inferred from homology"/>
<protein>
    <recommendedName>
        <fullName evidence="3">AB hydrolase-1 domain-containing protein</fullName>
    </recommendedName>
</protein>
<dbReference type="InterPro" id="IPR000073">
    <property type="entry name" value="AB_hydrolase_1"/>
</dbReference>
<comment type="similarity">
    <text evidence="1">Belongs to the peptidase S33 family.</text>
</comment>
<evidence type="ECO:0000313" key="5">
    <source>
        <dbReference type="Proteomes" id="UP001583186"/>
    </source>
</evidence>
<keyword evidence="5" id="KW-1185">Reference proteome</keyword>
<sequence>MSSTSAPKTPSKEDLAYAKRPVFAAKLDESSFYHEKKTCFVIKQQKYTVPLKHDPAHPDTITVTARVVLGMKGERADNWKEMDVTLEPLDDNSFEMVPDKPIAVYLVGGPGSDNPFTANPEVTDHYLNLGFQVLFMDYRGTGSSTLQRADQLDTNAFPNNAMAYPEGVVPSLQGLTAEKQAETLTWYRQDNIVRDLEAIRKHLVSAGIKAANKWTLVGQSYGGWVSFTYLSFYPEALNMVIVTGGIPPVGQEADDVYRNTYKTVITACDKFYQEYPHHVDNVKRIVKHIQNHPTPIGMPGGGKLTPERFLCVGRTLGTTNGDMKVDSAIMACIRDLGEDETQPDRELTRDTLIKIESWLRFEERPLYAILQEPIYTEHPLRASDWSAEKIGNDYDQYWWLKDGALKRAFSPKNKADEDFASENLNGKQIYLSAEHVYHFHYDQFQALQPLKKAAEILAKKDNWPPLFDVKQLKNNKVPTSSLSYERDMFIDANMSRETLTKMGENSNIIAEFRGDLMHTALKDKSDIVLPLLWENLCKLADVSAADVKSMTAKPLIKALEAKAQK</sequence>
<evidence type="ECO:0000259" key="3">
    <source>
        <dbReference type="Pfam" id="PF00561"/>
    </source>
</evidence>
<feature type="domain" description="AB hydrolase-1" evidence="3">
    <location>
        <begin position="108"/>
        <end position="258"/>
    </location>
</feature>
<dbReference type="Proteomes" id="UP001583186">
    <property type="component" value="Unassembled WGS sequence"/>
</dbReference>
<comment type="caution">
    <text evidence="4">The sequence shown here is derived from an EMBL/GenBank/DDBJ whole genome shotgun (WGS) entry which is preliminary data.</text>
</comment>